<keyword evidence="2" id="KW-1185">Reference proteome</keyword>
<dbReference type="SUPFAM" id="SSF49842">
    <property type="entry name" value="TNF-like"/>
    <property type="match status" value="1"/>
</dbReference>
<evidence type="ECO:0000313" key="2">
    <source>
        <dbReference type="Proteomes" id="UP000749559"/>
    </source>
</evidence>
<dbReference type="AlphaFoldDB" id="A0A8S4N985"/>
<feature type="non-terminal residue" evidence="1">
    <location>
        <position position="1"/>
    </location>
</feature>
<dbReference type="InterPro" id="IPR008983">
    <property type="entry name" value="Tumour_necrosis_fac-like_dom"/>
</dbReference>
<organism evidence="1 2">
    <name type="scientific">Owenia fusiformis</name>
    <name type="common">Polychaete worm</name>
    <dbReference type="NCBI Taxonomy" id="6347"/>
    <lineage>
        <taxon>Eukaryota</taxon>
        <taxon>Metazoa</taxon>
        <taxon>Spiralia</taxon>
        <taxon>Lophotrochozoa</taxon>
        <taxon>Annelida</taxon>
        <taxon>Polychaeta</taxon>
        <taxon>Sedentaria</taxon>
        <taxon>Canalipalpata</taxon>
        <taxon>Sabellida</taxon>
        <taxon>Oweniida</taxon>
        <taxon>Oweniidae</taxon>
        <taxon>Owenia</taxon>
    </lineage>
</organism>
<proteinExistence type="predicted"/>
<dbReference type="Proteomes" id="UP000749559">
    <property type="component" value="Unassembled WGS sequence"/>
</dbReference>
<dbReference type="Gene3D" id="2.60.120.40">
    <property type="match status" value="1"/>
</dbReference>
<accession>A0A8S4N985</accession>
<evidence type="ECO:0000313" key="1">
    <source>
        <dbReference type="EMBL" id="CAH1777274.1"/>
    </source>
</evidence>
<gene>
    <name evidence="1" type="ORF">OFUS_LOCUS4336</name>
</gene>
<reference evidence="1" key="1">
    <citation type="submission" date="2022-03" db="EMBL/GenBank/DDBJ databases">
        <authorList>
            <person name="Martin C."/>
        </authorList>
    </citation>
    <scope>NUCLEOTIDE SEQUENCE</scope>
</reference>
<protein>
    <submittedName>
        <fullName evidence="1">Uncharacterized protein</fullName>
    </submittedName>
</protein>
<sequence>MEISGANLIILMSVAASYMDQVQNHLIQPDVKDKAPLTITKRNNGDSLNSILQIQSQNTKSDGIKRHYPHYDGHIFKERTKRPRVRRATRRGKKTKVRKAHIHVVPVMTSPFALSGTFDLKGNIQCNWTAQSRHNMKLYIDSPHKGSRGFTEAYIAVKHTGNYFIYGQVFFHAQNIEMGHCLYVADTYKRPCDSQLCRERRVMCSRSAPGHPEDAKRVENYNTN</sequence>
<dbReference type="EMBL" id="CAIIXF020000002">
    <property type="protein sequence ID" value="CAH1777274.1"/>
    <property type="molecule type" value="Genomic_DNA"/>
</dbReference>
<comment type="caution">
    <text evidence="1">The sequence shown here is derived from an EMBL/GenBank/DDBJ whole genome shotgun (WGS) entry which is preliminary data.</text>
</comment>
<name>A0A8S4N985_OWEFU</name>